<dbReference type="Proteomes" id="UP000001631">
    <property type="component" value="Unassembled WGS sequence"/>
</dbReference>
<name>C0NAJ7_AJECG</name>
<reference evidence="1" key="1">
    <citation type="submission" date="2009-02" db="EMBL/GenBank/DDBJ databases">
        <title>The Genome Sequence of Ajellomyces capsulatus strain G186AR.</title>
        <authorList>
            <consortium name="The Broad Institute Genome Sequencing Platform"/>
            <person name="Champion M."/>
            <person name="Cuomo C."/>
            <person name="Ma L.-J."/>
            <person name="Henn M.R."/>
            <person name="Sil A."/>
            <person name="Goldman B."/>
            <person name="Young S.K."/>
            <person name="Kodira C.D."/>
            <person name="Zeng Q."/>
            <person name="Koehrsen M."/>
            <person name="Alvarado L."/>
            <person name="Berlin A."/>
            <person name="Borenstein D."/>
            <person name="Chen Z."/>
            <person name="Engels R."/>
            <person name="Freedman E."/>
            <person name="Gellesch M."/>
            <person name="Goldberg J."/>
            <person name="Griggs A."/>
            <person name="Gujja S."/>
            <person name="Heiman D."/>
            <person name="Hepburn T."/>
            <person name="Howarth C."/>
            <person name="Jen D."/>
            <person name="Larson L."/>
            <person name="Lewis B."/>
            <person name="Mehta T."/>
            <person name="Park D."/>
            <person name="Pearson M."/>
            <person name="Roberts A."/>
            <person name="Saif S."/>
            <person name="Shea T."/>
            <person name="Shenoy N."/>
            <person name="Sisk P."/>
            <person name="Stolte C."/>
            <person name="Sykes S."/>
            <person name="Walk T."/>
            <person name="White J."/>
            <person name="Yandava C."/>
            <person name="Klein B."/>
            <person name="McEwen J.G."/>
            <person name="Puccia R."/>
            <person name="Goldman G.H."/>
            <person name="Felipe M.S."/>
            <person name="Nino-Vega G."/>
            <person name="San-Blas G."/>
            <person name="Taylor J."/>
            <person name="Mendoza L."/>
            <person name="Galagan J."/>
            <person name="Nusbaum C."/>
            <person name="Birren B."/>
        </authorList>
    </citation>
    <scope>NUCLEOTIDE SEQUENCE</scope>
    <source>
        <strain evidence="1">G186AR</strain>
    </source>
</reference>
<accession>C0NAJ7</accession>
<dbReference type="InParanoid" id="C0NAJ7"/>
<organism evidence="1 2">
    <name type="scientific">Ajellomyces capsulatus (strain G186AR / H82 / ATCC MYA-2454 / RMSCC 2432)</name>
    <name type="common">Darling's disease fungus</name>
    <name type="synonym">Histoplasma capsulatum</name>
    <dbReference type="NCBI Taxonomy" id="447093"/>
    <lineage>
        <taxon>Eukaryota</taxon>
        <taxon>Fungi</taxon>
        <taxon>Dikarya</taxon>
        <taxon>Ascomycota</taxon>
        <taxon>Pezizomycotina</taxon>
        <taxon>Eurotiomycetes</taxon>
        <taxon>Eurotiomycetidae</taxon>
        <taxon>Onygenales</taxon>
        <taxon>Ajellomycetaceae</taxon>
        <taxon>Histoplasma</taxon>
    </lineage>
</organism>
<evidence type="ECO:0000313" key="1">
    <source>
        <dbReference type="EMBL" id="EEH10688.1"/>
    </source>
</evidence>
<dbReference type="GeneID" id="69033160"/>
<sequence length="210" mass="23911">MVTLAGMLISTHALPGYVPSFSFTLYFFYFLPSNISVSRPLPKAEIDVDELIPSVNTTEHNLVARGATKLRCYDSRTEKWAADGLTPIREVGKNYDLKEKNIYDVAGKFCYEYNGYKFTRSGDIGKKYWFRNVFKTFPIPFVPVKVGVVNTHNRSGKLNAKFCADMMVKVISGCTARGRPSRLDYFRGGEIQDLSGWTYAVLCEERYCWV</sequence>
<protein>
    <submittedName>
        <fullName evidence="1">Uncharacterized protein</fullName>
    </submittedName>
</protein>
<dbReference type="EMBL" id="GG663363">
    <property type="protein sequence ID" value="EEH10688.1"/>
    <property type="molecule type" value="Genomic_DNA"/>
</dbReference>
<dbReference type="VEuPathDB" id="FungiDB:I7I50_01887"/>
<evidence type="ECO:0000313" key="2">
    <source>
        <dbReference type="Proteomes" id="UP000001631"/>
    </source>
</evidence>
<gene>
    <name evidence="1" type="ORF">HCBG_00143</name>
</gene>
<keyword evidence="2" id="KW-1185">Reference proteome</keyword>
<dbReference type="HOGENOM" id="CLU_121020_0_0_1"/>
<dbReference type="AlphaFoldDB" id="C0NAJ7"/>
<proteinExistence type="predicted"/>
<dbReference type="RefSeq" id="XP_045291168.1">
    <property type="nucleotide sequence ID" value="XM_045427193.1"/>
</dbReference>